<dbReference type="RefSeq" id="WP_320509377.1">
    <property type="nucleotide sequence ID" value="NZ_JAXCLW010000004.1"/>
</dbReference>
<dbReference type="Pfam" id="PF00829">
    <property type="entry name" value="Ribosomal_L21p"/>
    <property type="match status" value="1"/>
</dbReference>
<keyword evidence="4 5" id="KW-0694">RNA-binding</keyword>
<evidence type="ECO:0000256" key="4">
    <source>
        <dbReference type="HAMAP-Rule" id="MF_01363"/>
    </source>
</evidence>
<comment type="function">
    <text evidence="4 5">This protein binds to 23S rRNA in the presence of protein L20.</text>
</comment>
<dbReference type="InterPro" id="IPR028909">
    <property type="entry name" value="bL21-like"/>
</dbReference>
<dbReference type="NCBIfam" id="TIGR00061">
    <property type="entry name" value="L21"/>
    <property type="match status" value="1"/>
</dbReference>
<keyword evidence="2 4" id="KW-0689">Ribosomal protein</keyword>
<proteinExistence type="inferred from homology"/>
<protein>
    <recommendedName>
        <fullName evidence="4">Large ribosomal subunit protein bL21</fullName>
    </recommendedName>
</protein>
<dbReference type="SUPFAM" id="SSF141091">
    <property type="entry name" value="L21p-like"/>
    <property type="match status" value="1"/>
</dbReference>
<reference evidence="6 7" key="1">
    <citation type="journal article" date="2016" name="Antonie Van Leeuwenhoek">
        <title>Dongia soli sp. nov., isolated from soil from Dokdo, Korea.</title>
        <authorList>
            <person name="Kim D.U."/>
            <person name="Lee H."/>
            <person name="Kim H."/>
            <person name="Kim S.G."/>
            <person name="Ka J.O."/>
        </authorList>
    </citation>
    <scope>NUCLEOTIDE SEQUENCE [LARGE SCALE GENOMIC DNA]</scope>
    <source>
        <strain evidence="6 7">D78</strain>
    </source>
</reference>
<dbReference type="PANTHER" id="PTHR21349:SF0">
    <property type="entry name" value="LARGE RIBOSOMAL SUBUNIT PROTEIN BL21M"/>
    <property type="match status" value="1"/>
</dbReference>
<evidence type="ECO:0000256" key="5">
    <source>
        <dbReference type="RuleBase" id="RU000562"/>
    </source>
</evidence>
<dbReference type="HAMAP" id="MF_01363">
    <property type="entry name" value="Ribosomal_bL21"/>
    <property type="match status" value="1"/>
</dbReference>
<comment type="subunit">
    <text evidence="4">Part of the 50S ribosomal subunit. Contacts protein L20.</text>
</comment>
<keyword evidence="3 4" id="KW-0687">Ribonucleoprotein</keyword>
<evidence type="ECO:0000256" key="2">
    <source>
        <dbReference type="ARBA" id="ARBA00022980"/>
    </source>
</evidence>
<keyword evidence="4 5" id="KW-0699">rRNA-binding</keyword>
<dbReference type="Proteomes" id="UP001279642">
    <property type="component" value="Unassembled WGS sequence"/>
</dbReference>
<dbReference type="GO" id="GO:0005840">
    <property type="term" value="C:ribosome"/>
    <property type="evidence" value="ECO:0007669"/>
    <property type="project" value="UniProtKB-KW"/>
</dbReference>
<dbReference type="InterPro" id="IPR036164">
    <property type="entry name" value="bL21-like_sf"/>
</dbReference>
<keyword evidence="7" id="KW-1185">Reference proteome</keyword>
<sequence length="104" mass="11371">MFAVIKTGGKQYKVAKNDVILVEKLDVEAGADVSLDQVLMIGDDATTKLGAPIVAGASVSAKVLDQAQADKVLVFKKNRRHNYRRKNGHRQKLTVLRITDIKVA</sequence>
<evidence type="ECO:0000313" key="7">
    <source>
        <dbReference type="Proteomes" id="UP001279642"/>
    </source>
</evidence>
<dbReference type="EMBL" id="JAXCLW010000004">
    <property type="protein sequence ID" value="MDY0884312.1"/>
    <property type="molecule type" value="Genomic_DNA"/>
</dbReference>
<comment type="similarity">
    <text evidence="1 4 5">Belongs to the bacterial ribosomal protein bL21 family.</text>
</comment>
<dbReference type="PANTHER" id="PTHR21349">
    <property type="entry name" value="50S RIBOSOMAL PROTEIN L21"/>
    <property type="match status" value="1"/>
</dbReference>
<gene>
    <name evidence="4 6" type="primary">rplU</name>
    <name evidence="6" type="ORF">SMD27_15820</name>
</gene>
<dbReference type="InterPro" id="IPR001787">
    <property type="entry name" value="Ribosomal_bL21"/>
</dbReference>
<organism evidence="6 7">
    <name type="scientific">Dongia soli</name>
    <dbReference type="NCBI Taxonomy" id="600628"/>
    <lineage>
        <taxon>Bacteria</taxon>
        <taxon>Pseudomonadati</taxon>
        <taxon>Pseudomonadota</taxon>
        <taxon>Alphaproteobacteria</taxon>
        <taxon>Rhodospirillales</taxon>
        <taxon>Dongiaceae</taxon>
        <taxon>Dongia</taxon>
    </lineage>
</organism>
<comment type="caution">
    <text evidence="6">The sequence shown here is derived from an EMBL/GenBank/DDBJ whole genome shotgun (WGS) entry which is preliminary data.</text>
</comment>
<accession>A0ABU5EDC5</accession>
<evidence type="ECO:0000256" key="3">
    <source>
        <dbReference type="ARBA" id="ARBA00023274"/>
    </source>
</evidence>
<name>A0ABU5EDC5_9PROT</name>
<evidence type="ECO:0000313" key="6">
    <source>
        <dbReference type="EMBL" id="MDY0884312.1"/>
    </source>
</evidence>
<evidence type="ECO:0000256" key="1">
    <source>
        <dbReference type="ARBA" id="ARBA00008563"/>
    </source>
</evidence>